<organism evidence="1 2">
    <name type="scientific">Cyberlindnera jadinii (strain ATCC 18201 / CBS 1600 / BCRC 20928 / JCM 3617 / NBRC 0987 / NRRL Y-1542)</name>
    <name type="common">Torula yeast</name>
    <name type="synonym">Candida utilis</name>
    <dbReference type="NCBI Taxonomy" id="983966"/>
    <lineage>
        <taxon>Eukaryota</taxon>
        <taxon>Fungi</taxon>
        <taxon>Dikarya</taxon>
        <taxon>Ascomycota</taxon>
        <taxon>Saccharomycotina</taxon>
        <taxon>Saccharomycetes</taxon>
        <taxon>Phaffomycetales</taxon>
        <taxon>Phaffomycetaceae</taxon>
        <taxon>Cyberlindnera</taxon>
    </lineage>
</organism>
<gene>
    <name evidence="1" type="ORF">BN1211_3357</name>
</gene>
<proteinExistence type="predicted"/>
<name>A0A0H5C4J5_CYBJN</name>
<evidence type="ECO:0000313" key="2">
    <source>
        <dbReference type="Proteomes" id="UP000038830"/>
    </source>
</evidence>
<sequence length="77" mass="8763">MDKEELSEYQQILVFLESPSTTQVLAPLDGDGREFWTTAEADPSEDIEIEIDGETKTYTRKEAIKAVKKKIEQLESV</sequence>
<dbReference type="Proteomes" id="UP000038830">
    <property type="component" value="Unassembled WGS sequence"/>
</dbReference>
<dbReference type="AlphaFoldDB" id="A0A0H5C4J5"/>
<evidence type="ECO:0000313" key="1">
    <source>
        <dbReference type="EMBL" id="CEP22898.1"/>
    </source>
</evidence>
<reference evidence="2" key="1">
    <citation type="journal article" date="2015" name="J. Biotechnol.">
        <title>The structure of the Cyberlindnera jadinii genome and its relation to Candida utilis analyzed by the occurrence of single nucleotide polymorphisms.</title>
        <authorList>
            <person name="Rupp O."/>
            <person name="Brinkrolf K."/>
            <person name="Buerth C."/>
            <person name="Kunigo M."/>
            <person name="Schneider J."/>
            <person name="Jaenicke S."/>
            <person name="Goesmann A."/>
            <person name="Puehler A."/>
            <person name="Jaeger K.-E."/>
            <person name="Ernst J.F."/>
        </authorList>
    </citation>
    <scope>NUCLEOTIDE SEQUENCE [LARGE SCALE GENOMIC DNA]</scope>
    <source>
        <strain evidence="2">ATCC 18201 / CBS 1600 / BCRC 20928 / JCM 3617 / NBRC 0987 / NRRL Y-1542</strain>
    </source>
</reference>
<protein>
    <submittedName>
        <fullName evidence="1">Uncharacterized protein</fullName>
    </submittedName>
</protein>
<accession>A0A0H5C4J5</accession>
<dbReference type="EMBL" id="CDQK01000003">
    <property type="protein sequence ID" value="CEP22898.1"/>
    <property type="molecule type" value="Genomic_DNA"/>
</dbReference>